<proteinExistence type="predicted"/>
<protein>
    <recommendedName>
        <fullName evidence="3">peptidylprolyl isomerase</fullName>
        <ecNumber evidence="3">5.2.1.8</ecNumber>
    </recommendedName>
</protein>
<evidence type="ECO:0000259" key="7">
    <source>
        <dbReference type="PROSITE" id="PS50059"/>
    </source>
</evidence>
<feature type="transmembrane region" description="Helical" evidence="6">
    <location>
        <begin position="348"/>
        <end position="367"/>
    </location>
</feature>
<dbReference type="InterPro" id="IPR011990">
    <property type="entry name" value="TPR-like_helical_dom_sf"/>
</dbReference>
<dbReference type="Gene3D" id="3.10.50.40">
    <property type="match status" value="1"/>
</dbReference>
<evidence type="ECO:0000313" key="10">
    <source>
        <dbReference type="Proteomes" id="UP000092461"/>
    </source>
</evidence>
<dbReference type="EMBL" id="AJWK01021982">
    <property type="status" value="NOT_ANNOTATED_CDS"/>
    <property type="molecule type" value="Genomic_DNA"/>
</dbReference>
<dbReference type="VEuPathDB" id="VectorBase:LLOJ006651"/>
<dbReference type="FunFam" id="1.25.40.10:FF:000113">
    <property type="entry name" value="Peptidylprolyl isomerase"/>
    <property type="match status" value="1"/>
</dbReference>
<dbReference type="InterPro" id="IPR046357">
    <property type="entry name" value="PPIase_dom_sf"/>
</dbReference>
<dbReference type="PANTHER" id="PTHR46512">
    <property type="entry name" value="PEPTIDYLPROLYL ISOMERASE"/>
    <property type="match status" value="1"/>
</dbReference>
<evidence type="ECO:0000256" key="4">
    <source>
        <dbReference type="PROSITE-ProRule" id="PRU00339"/>
    </source>
</evidence>
<keyword evidence="3" id="KW-0413">Isomerase</keyword>
<feature type="domain" description="PPIase FKBP-type" evidence="7">
    <location>
        <begin position="66"/>
        <end position="156"/>
    </location>
</feature>
<keyword evidence="6" id="KW-1133">Transmembrane helix</keyword>
<dbReference type="InterPro" id="IPR019734">
    <property type="entry name" value="TPR_rpt"/>
</dbReference>
<keyword evidence="1" id="KW-0677">Repeat</keyword>
<keyword evidence="2 4" id="KW-0802">TPR repeat</keyword>
<dbReference type="EC" id="5.2.1.8" evidence="3"/>
<dbReference type="GO" id="GO:0003755">
    <property type="term" value="F:peptidyl-prolyl cis-trans isomerase activity"/>
    <property type="evidence" value="ECO:0007669"/>
    <property type="project" value="UniProtKB-KW"/>
</dbReference>
<keyword evidence="3" id="KW-0697">Rotamase</keyword>
<keyword evidence="10" id="KW-1185">Reference proteome</keyword>
<evidence type="ECO:0000256" key="1">
    <source>
        <dbReference type="ARBA" id="ARBA00022737"/>
    </source>
</evidence>
<evidence type="ECO:0000256" key="2">
    <source>
        <dbReference type="ARBA" id="ARBA00022803"/>
    </source>
</evidence>
<dbReference type="SUPFAM" id="SSF54534">
    <property type="entry name" value="FKBP-like"/>
    <property type="match status" value="1"/>
</dbReference>
<reference evidence="8" key="2">
    <citation type="journal article" date="2020" name="BMC">
        <title>Leishmania infection induces a limited differential gene expression in the sand fly midgut.</title>
        <authorList>
            <person name="Coutinho-Abreu I.V."/>
            <person name="Serafim T.D."/>
            <person name="Meneses C."/>
            <person name="Kamhawi S."/>
            <person name="Oliveira F."/>
            <person name="Valenzuela J.G."/>
        </authorList>
    </citation>
    <scope>NUCLEOTIDE SEQUENCE</scope>
    <source>
        <strain evidence="8">Jacobina</strain>
        <tissue evidence="8">Midgut</tissue>
    </source>
</reference>
<dbReference type="PROSITE" id="PS50005">
    <property type="entry name" value="TPR"/>
    <property type="match status" value="2"/>
</dbReference>
<feature type="repeat" description="TPR" evidence="4">
    <location>
        <begin position="230"/>
        <end position="263"/>
    </location>
</feature>
<feature type="compositionally biased region" description="Polar residues" evidence="5">
    <location>
        <begin position="1"/>
        <end position="18"/>
    </location>
</feature>
<dbReference type="InterPro" id="IPR050754">
    <property type="entry name" value="FKBP4/5/8-like"/>
</dbReference>
<dbReference type="SMART" id="SM00028">
    <property type="entry name" value="TPR"/>
    <property type="match status" value="3"/>
</dbReference>
<name>A0A1B0GJM0_LUTLO</name>
<feature type="compositionally biased region" description="Basic and acidic residues" evidence="5">
    <location>
        <begin position="21"/>
        <end position="37"/>
    </location>
</feature>
<dbReference type="InterPro" id="IPR001179">
    <property type="entry name" value="PPIase_FKBP_dom"/>
</dbReference>
<reference evidence="9" key="3">
    <citation type="submission" date="2020-05" db="UniProtKB">
        <authorList>
            <consortium name="EnsemblMetazoa"/>
        </authorList>
    </citation>
    <scope>IDENTIFICATION</scope>
    <source>
        <strain evidence="9">Jacobina</strain>
    </source>
</reference>
<dbReference type="GO" id="GO:0005740">
    <property type="term" value="C:mitochondrial envelope"/>
    <property type="evidence" value="ECO:0007669"/>
    <property type="project" value="TreeGrafter"/>
</dbReference>
<comment type="catalytic activity">
    <reaction evidence="3">
        <text>[protein]-peptidylproline (omega=180) = [protein]-peptidylproline (omega=0)</text>
        <dbReference type="Rhea" id="RHEA:16237"/>
        <dbReference type="Rhea" id="RHEA-COMP:10747"/>
        <dbReference type="Rhea" id="RHEA-COMP:10748"/>
        <dbReference type="ChEBI" id="CHEBI:83833"/>
        <dbReference type="ChEBI" id="CHEBI:83834"/>
        <dbReference type="EC" id="5.2.1.8"/>
    </reaction>
</comment>
<dbReference type="Gene3D" id="1.25.40.10">
    <property type="entry name" value="Tetratricopeptide repeat domain"/>
    <property type="match status" value="1"/>
</dbReference>
<dbReference type="PROSITE" id="PS50059">
    <property type="entry name" value="FKBP_PPIASE"/>
    <property type="match status" value="1"/>
</dbReference>
<dbReference type="Pfam" id="PF13432">
    <property type="entry name" value="TPR_16"/>
    <property type="match status" value="1"/>
</dbReference>
<dbReference type="GO" id="GO:0012505">
    <property type="term" value="C:endomembrane system"/>
    <property type="evidence" value="ECO:0007669"/>
    <property type="project" value="TreeGrafter"/>
</dbReference>
<dbReference type="GO" id="GO:0043066">
    <property type="term" value="P:negative regulation of apoptotic process"/>
    <property type="evidence" value="ECO:0007669"/>
    <property type="project" value="TreeGrafter"/>
</dbReference>
<evidence type="ECO:0000313" key="9">
    <source>
        <dbReference type="EnsemblMetazoa" id="LLOJ006651-PA"/>
    </source>
</evidence>
<organism evidence="9 10">
    <name type="scientific">Lutzomyia longipalpis</name>
    <name type="common">Sand fly</name>
    <dbReference type="NCBI Taxonomy" id="7200"/>
    <lineage>
        <taxon>Eukaryota</taxon>
        <taxon>Metazoa</taxon>
        <taxon>Ecdysozoa</taxon>
        <taxon>Arthropoda</taxon>
        <taxon>Hexapoda</taxon>
        <taxon>Insecta</taxon>
        <taxon>Pterygota</taxon>
        <taxon>Neoptera</taxon>
        <taxon>Endopterygota</taxon>
        <taxon>Diptera</taxon>
        <taxon>Nematocera</taxon>
        <taxon>Psychodoidea</taxon>
        <taxon>Psychodidae</taxon>
        <taxon>Lutzomyia</taxon>
        <taxon>Lutzomyia</taxon>
    </lineage>
</organism>
<sequence>MDQDKSSSNSSFEDLTNTAAELEKMPEKAEEEKKSQQEDIMDILGNGQLTKKILVKGREEPKPLTGDICRITFEGKLEDGTVVEKEEGFLLNVGEHEVCQGLDMSLALMYPGEKAEVKVNPRFAYGALGLKNEKDPSRDIPPDATITYTVELISCEPEDESQTKTFENRKKIGTRKRERGNFWYNRAEYNIAIQLYRRALEYLDDSDGPAETTLESFTTSELQELLELRIFVYNNLAAAQTKIQAYDVALKSIENVLRVQPNNVKALYRKGKILEAQGDTSGAISIFQKAATLDPENKSFQTELGKLILKRSREARNEKDLYQKMLGQAQKLEQRDNRKAETRMPPNWRPWIILGSVLIGVAGVALYRYKYF</sequence>
<evidence type="ECO:0000256" key="3">
    <source>
        <dbReference type="PROSITE-ProRule" id="PRU00277"/>
    </source>
</evidence>
<dbReference type="AlphaFoldDB" id="A0A1B0GJM0"/>
<dbReference type="EMBL" id="AJWK01021983">
    <property type="status" value="NOT_ANNOTATED_CDS"/>
    <property type="molecule type" value="Genomic_DNA"/>
</dbReference>
<dbReference type="Pfam" id="PF00254">
    <property type="entry name" value="FKBP_C"/>
    <property type="match status" value="1"/>
</dbReference>
<evidence type="ECO:0000313" key="8">
    <source>
        <dbReference type="EMBL" id="MBC1175995.1"/>
    </source>
</evidence>
<dbReference type="Proteomes" id="UP000092461">
    <property type="component" value="Unassembled WGS sequence"/>
</dbReference>
<accession>A0A1B0GJM0</accession>
<dbReference type="GO" id="GO:0044183">
    <property type="term" value="F:protein folding chaperone"/>
    <property type="evidence" value="ECO:0007669"/>
    <property type="project" value="TreeGrafter"/>
</dbReference>
<dbReference type="VEuPathDB" id="VectorBase:LLONM1_004825"/>
<keyword evidence="6" id="KW-0472">Membrane</keyword>
<feature type="region of interest" description="Disordered" evidence="5">
    <location>
        <begin position="1"/>
        <end position="37"/>
    </location>
</feature>
<keyword evidence="6" id="KW-0812">Transmembrane</keyword>
<dbReference type="PANTHER" id="PTHR46512:SF1">
    <property type="entry name" value="PEPTIDYLPROLYL ISOMERASE"/>
    <property type="match status" value="1"/>
</dbReference>
<dbReference type="GO" id="GO:0005829">
    <property type="term" value="C:cytosol"/>
    <property type="evidence" value="ECO:0007669"/>
    <property type="project" value="TreeGrafter"/>
</dbReference>
<dbReference type="EMBL" id="GITU01007292">
    <property type="protein sequence ID" value="MBC1175995.1"/>
    <property type="molecule type" value="Transcribed_RNA"/>
</dbReference>
<dbReference type="GO" id="GO:0016020">
    <property type="term" value="C:membrane"/>
    <property type="evidence" value="ECO:0007669"/>
    <property type="project" value="TreeGrafter"/>
</dbReference>
<evidence type="ECO:0000256" key="6">
    <source>
        <dbReference type="SAM" id="Phobius"/>
    </source>
</evidence>
<dbReference type="SUPFAM" id="SSF48452">
    <property type="entry name" value="TPR-like"/>
    <property type="match status" value="1"/>
</dbReference>
<dbReference type="EMBL" id="AJWK01021981">
    <property type="status" value="NOT_ANNOTATED_CDS"/>
    <property type="molecule type" value="Genomic_DNA"/>
</dbReference>
<feature type="repeat" description="TPR" evidence="4">
    <location>
        <begin position="264"/>
        <end position="297"/>
    </location>
</feature>
<reference evidence="10" key="1">
    <citation type="submission" date="2012-05" db="EMBL/GenBank/DDBJ databases">
        <title>Whole Genome Assembly of Lutzomyia longipalpis.</title>
        <authorList>
            <person name="Richards S."/>
            <person name="Qu C."/>
            <person name="Dillon R."/>
            <person name="Worley K."/>
            <person name="Scherer S."/>
            <person name="Batterton M."/>
            <person name="Taylor A."/>
            <person name="Hawes A."/>
            <person name="Hernandez B."/>
            <person name="Kovar C."/>
            <person name="Mandapat C."/>
            <person name="Pham C."/>
            <person name="Qu C."/>
            <person name="Jing C."/>
            <person name="Bess C."/>
            <person name="Bandaranaike D."/>
            <person name="Ngo D."/>
            <person name="Ongeri F."/>
            <person name="Arias F."/>
            <person name="Lara F."/>
            <person name="Weissenberger G."/>
            <person name="Kamau G."/>
            <person name="Han H."/>
            <person name="Shen H."/>
            <person name="Dinh H."/>
            <person name="Khalil I."/>
            <person name="Jones J."/>
            <person name="Shafer J."/>
            <person name="Jayaseelan J."/>
            <person name="Quiroz J."/>
            <person name="Blankenburg K."/>
            <person name="Nguyen L."/>
            <person name="Jackson L."/>
            <person name="Francisco L."/>
            <person name="Tang L.-Y."/>
            <person name="Pu L.-L."/>
            <person name="Perales L."/>
            <person name="Lorensuhewa L."/>
            <person name="Munidasa M."/>
            <person name="Coyle M."/>
            <person name="Taylor M."/>
            <person name="Puazo M."/>
            <person name="Firestine M."/>
            <person name="Scheel M."/>
            <person name="Javaid M."/>
            <person name="Wang M."/>
            <person name="Li M."/>
            <person name="Tabassum N."/>
            <person name="Saada N."/>
            <person name="Osuji N."/>
            <person name="Aqrawi P."/>
            <person name="Fu Q."/>
            <person name="Thornton R."/>
            <person name="Raj R."/>
            <person name="Goodspeed R."/>
            <person name="Mata R."/>
            <person name="Najjar R."/>
            <person name="Gubbala S."/>
            <person name="Lee S."/>
            <person name="Denson S."/>
            <person name="Patil S."/>
            <person name="Macmil S."/>
            <person name="Qi S."/>
            <person name="Matskevitch T."/>
            <person name="Palculict T."/>
            <person name="Mathew T."/>
            <person name="Vee V."/>
            <person name="Velamala V."/>
            <person name="Korchina V."/>
            <person name="Cai W."/>
            <person name="Liu W."/>
            <person name="Dai W."/>
            <person name="Zou X."/>
            <person name="Zhu Y."/>
            <person name="Zhang Y."/>
            <person name="Wu Y.-Q."/>
            <person name="Xin Y."/>
            <person name="Nazarath L."/>
            <person name="Kovar C."/>
            <person name="Han Y."/>
            <person name="Muzny D."/>
            <person name="Gibbs R."/>
        </authorList>
    </citation>
    <scope>NUCLEOTIDE SEQUENCE [LARGE SCALE GENOMIC DNA]</scope>
    <source>
        <strain evidence="10">Jacobina</strain>
    </source>
</reference>
<evidence type="ECO:0000256" key="5">
    <source>
        <dbReference type="SAM" id="MobiDB-lite"/>
    </source>
</evidence>
<dbReference type="EnsemblMetazoa" id="LLOJ006651-RA">
    <property type="protein sequence ID" value="LLOJ006651-PA"/>
    <property type="gene ID" value="LLOJ006651"/>
</dbReference>